<organism evidence="2 3">
    <name type="scientific">Lentilactobacillus sunkii DSM 19904</name>
    <dbReference type="NCBI Taxonomy" id="1423808"/>
    <lineage>
        <taxon>Bacteria</taxon>
        <taxon>Bacillati</taxon>
        <taxon>Bacillota</taxon>
        <taxon>Bacilli</taxon>
        <taxon>Lactobacillales</taxon>
        <taxon>Lactobacillaceae</taxon>
        <taxon>Lentilactobacillus</taxon>
    </lineage>
</organism>
<proteinExistence type="predicted"/>
<sequence>MSASYFNDVPANLFDSDMIIVPAIFGGLFIISFGIGIYQVYFKDRNSKKR</sequence>
<keyword evidence="1" id="KW-1133">Transmembrane helix</keyword>
<comment type="caution">
    <text evidence="2">The sequence shown here is derived from an EMBL/GenBank/DDBJ whole genome shotgun (WGS) entry which is preliminary data.</text>
</comment>
<keyword evidence="3" id="KW-1185">Reference proteome</keyword>
<dbReference type="EMBL" id="AZEA01000011">
    <property type="protein sequence ID" value="KRK88202.1"/>
    <property type="molecule type" value="Genomic_DNA"/>
</dbReference>
<protein>
    <recommendedName>
        <fullName evidence="4">DUF3149 domain-containing protein</fullName>
    </recommendedName>
</protein>
<evidence type="ECO:0000313" key="2">
    <source>
        <dbReference type="EMBL" id="KRK88202.1"/>
    </source>
</evidence>
<dbReference type="Proteomes" id="UP000051581">
    <property type="component" value="Unassembled WGS sequence"/>
</dbReference>
<evidence type="ECO:0000313" key="3">
    <source>
        <dbReference type="Proteomes" id="UP000051581"/>
    </source>
</evidence>
<gene>
    <name evidence="2" type="ORF">FD17_GL000501</name>
</gene>
<reference evidence="2 3" key="1">
    <citation type="journal article" date="2015" name="Genome Announc.">
        <title>Expanding the biotechnology potential of lactobacilli through comparative genomics of 213 strains and associated genera.</title>
        <authorList>
            <person name="Sun Z."/>
            <person name="Harris H.M."/>
            <person name="McCann A."/>
            <person name="Guo C."/>
            <person name="Argimon S."/>
            <person name="Zhang W."/>
            <person name="Yang X."/>
            <person name="Jeffery I.B."/>
            <person name="Cooney J.C."/>
            <person name="Kagawa T.F."/>
            <person name="Liu W."/>
            <person name="Song Y."/>
            <person name="Salvetti E."/>
            <person name="Wrobel A."/>
            <person name="Rasinkangas P."/>
            <person name="Parkhill J."/>
            <person name="Rea M.C."/>
            <person name="O'Sullivan O."/>
            <person name="Ritari J."/>
            <person name="Douillard F.P."/>
            <person name="Paul Ross R."/>
            <person name="Yang R."/>
            <person name="Briner A.E."/>
            <person name="Felis G.E."/>
            <person name="de Vos W.M."/>
            <person name="Barrangou R."/>
            <person name="Klaenhammer T.R."/>
            <person name="Caufield P.W."/>
            <person name="Cui Y."/>
            <person name="Zhang H."/>
            <person name="O'Toole P.W."/>
        </authorList>
    </citation>
    <scope>NUCLEOTIDE SEQUENCE [LARGE SCALE GENOMIC DNA]</scope>
    <source>
        <strain evidence="2 3">DSM 19904</strain>
    </source>
</reference>
<dbReference type="PATRIC" id="fig|1423808.3.peg.506"/>
<keyword evidence="1" id="KW-0472">Membrane</keyword>
<feature type="transmembrane region" description="Helical" evidence="1">
    <location>
        <begin position="20"/>
        <end position="41"/>
    </location>
</feature>
<evidence type="ECO:0000256" key="1">
    <source>
        <dbReference type="SAM" id="Phobius"/>
    </source>
</evidence>
<accession>A0A0R1L733</accession>
<dbReference type="AlphaFoldDB" id="A0A0R1L733"/>
<evidence type="ECO:0008006" key="4">
    <source>
        <dbReference type="Google" id="ProtNLM"/>
    </source>
</evidence>
<keyword evidence="1" id="KW-0812">Transmembrane</keyword>
<name>A0A0R1L733_9LACO</name>